<name>A0A4P6EHF6_9MICO</name>
<sequence length="407" mass="43055">MQVGRRLRTFFTGLAVALAAAVGSTMMTASASTAASTFPDVPTTSPFYHAISWLADQQITTGFADGTFRPRNQITREAMAAFLYRLSGSPDYTPPSAPTLSDVPVGSAFYKEINWLSANGITTGYPDGTFRPRNHITREAMAAFLHRYATMTGTSDDDVANEDLFLDVTPGSIFSADIAWLATSGISTGYEAGSGCYTYRPRNAVTREAMAAFLYRFETGNDTGSAPTGKCSPAPRGSGSLSGNAGTVRVGSAIKPGTYQSTRPKSSILCYWERLSSADGEFDSILANDAVIDSKSIVTILPGDAYFHTDGCGTWTPIPKLGALSSKTTISGTAGTLLVGPDIRPGTYTSTNPDSCYWARLSNFTGVFDAIIANDISTTVGASMVVTVLNSDHGFVTEGCGTWKLAD</sequence>
<keyword evidence="2" id="KW-0732">Signal</keyword>
<feature type="domain" description="SLH" evidence="3">
    <location>
        <begin position="96"/>
        <end position="159"/>
    </location>
</feature>
<dbReference type="RefSeq" id="WP_129390422.1">
    <property type="nucleotide sequence ID" value="NZ_CP035494.1"/>
</dbReference>
<feature type="chain" id="PRO_5020682919" evidence="2">
    <location>
        <begin position="32"/>
        <end position="407"/>
    </location>
</feature>
<feature type="domain" description="SLH" evidence="3">
    <location>
        <begin position="34"/>
        <end position="95"/>
    </location>
</feature>
<evidence type="ECO:0000256" key="2">
    <source>
        <dbReference type="SAM" id="SignalP"/>
    </source>
</evidence>
<evidence type="ECO:0000313" key="5">
    <source>
        <dbReference type="Proteomes" id="UP000293995"/>
    </source>
</evidence>
<accession>A0A4P6EHF6</accession>
<gene>
    <name evidence="4" type="ORF">ET475_11950</name>
</gene>
<evidence type="ECO:0000256" key="1">
    <source>
        <dbReference type="SAM" id="MobiDB-lite"/>
    </source>
</evidence>
<evidence type="ECO:0000313" key="4">
    <source>
        <dbReference type="EMBL" id="QAY60629.1"/>
    </source>
</evidence>
<organism evidence="4 5">
    <name type="scientific">Microbacterium protaetiae</name>
    <dbReference type="NCBI Taxonomy" id="2509458"/>
    <lineage>
        <taxon>Bacteria</taxon>
        <taxon>Bacillati</taxon>
        <taxon>Actinomycetota</taxon>
        <taxon>Actinomycetes</taxon>
        <taxon>Micrococcales</taxon>
        <taxon>Microbacteriaceae</taxon>
        <taxon>Microbacterium</taxon>
    </lineage>
</organism>
<proteinExistence type="predicted"/>
<dbReference type="PANTHER" id="PTHR43308">
    <property type="entry name" value="OUTER MEMBRANE PROTEIN ALPHA-RELATED"/>
    <property type="match status" value="1"/>
</dbReference>
<dbReference type="Pfam" id="PF00395">
    <property type="entry name" value="SLH"/>
    <property type="match status" value="3"/>
</dbReference>
<dbReference type="Proteomes" id="UP000293995">
    <property type="component" value="Chromosome"/>
</dbReference>
<dbReference type="EMBL" id="CP035494">
    <property type="protein sequence ID" value="QAY60629.1"/>
    <property type="molecule type" value="Genomic_DNA"/>
</dbReference>
<protein>
    <submittedName>
        <fullName evidence="4">S-layer homology domain-containing protein</fullName>
    </submittedName>
</protein>
<feature type="domain" description="SLH" evidence="3">
    <location>
        <begin position="161"/>
        <end position="228"/>
    </location>
</feature>
<feature type="signal peptide" evidence="2">
    <location>
        <begin position="1"/>
        <end position="31"/>
    </location>
</feature>
<dbReference type="InterPro" id="IPR001119">
    <property type="entry name" value="SLH_dom"/>
</dbReference>
<evidence type="ECO:0000259" key="3">
    <source>
        <dbReference type="PROSITE" id="PS51272"/>
    </source>
</evidence>
<dbReference type="PROSITE" id="PS51272">
    <property type="entry name" value="SLH"/>
    <property type="match status" value="3"/>
</dbReference>
<feature type="region of interest" description="Disordered" evidence="1">
    <location>
        <begin position="223"/>
        <end position="242"/>
    </location>
</feature>
<keyword evidence="5" id="KW-1185">Reference proteome</keyword>
<dbReference type="AlphaFoldDB" id="A0A4P6EHF6"/>
<dbReference type="InterPro" id="IPR051465">
    <property type="entry name" value="Cell_Envelope_Struct_Comp"/>
</dbReference>
<dbReference type="KEGG" id="mprt:ET475_11950"/>
<dbReference type="OrthoDB" id="9758772at2"/>
<reference evidence="4 5" key="1">
    <citation type="submission" date="2019-01" db="EMBL/GenBank/DDBJ databases">
        <title>Genome sequencing of strain DFW100M-13.</title>
        <authorList>
            <person name="Heo J."/>
            <person name="Kim S.-J."/>
            <person name="Kim J.-S."/>
            <person name="Hong S.-B."/>
            <person name="Kwon S.-W."/>
        </authorList>
    </citation>
    <scope>NUCLEOTIDE SEQUENCE [LARGE SCALE GENOMIC DNA]</scope>
    <source>
        <strain evidence="4 5">DFW100M-13</strain>
    </source>
</reference>